<dbReference type="GO" id="GO:0046872">
    <property type="term" value="F:metal ion binding"/>
    <property type="evidence" value="ECO:0007669"/>
    <property type="project" value="UniProtKB-KW"/>
</dbReference>
<dbReference type="InterPro" id="IPR007197">
    <property type="entry name" value="rSAM"/>
</dbReference>
<evidence type="ECO:0000256" key="4">
    <source>
        <dbReference type="ARBA" id="ARBA00023004"/>
    </source>
</evidence>
<dbReference type="NCBIfam" id="TIGR04085">
    <property type="entry name" value="rSAM_more_4Fe4S"/>
    <property type="match status" value="1"/>
</dbReference>
<dbReference type="RefSeq" id="WP_179236477.1">
    <property type="nucleotide sequence ID" value="NZ_JACBNQ010000001.1"/>
</dbReference>
<keyword evidence="2" id="KW-0949">S-adenosyl-L-methionine</keyword>
<keyword evidence="3" id="KW-0479">Metal-binding</keyword>
<dbReference type="InterPro" id="IPR023885">
    <property type="entry name" value="4Fe4S-binding_SPASM_dom"/>
</dbReference>
<keyword evidence="5" id="KW-0411">Iron-sulfur</keyword>
<evidence type="ECO:0000256" key="2">
    <source>
        <dbReference type="ARBA" id="ARBA00022691"/>
    </source>
</evidence>
<organism evidence="8 9">
    <name type="scientific">Sedimentibacter hydroxybenzoicus DSM 7310</name>
    <dbReference type="NCBI Taxonomy" id="1123245"/>
    <lineage>
        <taxon>Bacteria</taxon>
        <taxon>Bacillati</taxon>
        <taxon>Bacillota</taxon>
        <taxon>Tissierellia</taxon>
        <taxon>Sedimentibacter</taxon>
    </lineage>
</organism>
<gene>
    <name evidence="8" type="ORF">HZF24_01450</name>
</gene>
<dbReference type="GO" id="GO:0051536">
    <property type="term" value="F:iron-sulfur cluster binding"/>
    <property type="evidence" value="ECO:0007669"/>
    <property type="project" value="UniProtKB-KW"/>
</dbReference>
<keyword evidence="9" id="KW-1185">Reference proteome</keyword>
<sequence length="450" mass="52519">MYFSKYVYYKKINNDKHLFFNMLNNAVDLIENNNINLSNFNEINNYDPKTIDYLMERGHIYNSIDEENELIDQLQQISKKITSEEEYLHFYCGVTMECNLACSYCFEKEIGKQSVMTKETIDKMFMTIDKLCNLHENIKKRELTFFGGEPLLTDNFITVNYIMDNLVRKNMESNFITNGVDLNHFIEFFRINENNISTISITLDGPNNIHDKRRVFQSGEGSFEIISRNIDLFLSENLSIMLIIRINIDSKNYLSINELIDYMVRKEWFKKPIQLQFCKVEDNSEIGVNDIIPNDQLMSFLGDIFNLYETNIVEKMKIKIKGIEKLNSIFNTDKLTLPMFNYCNTSNLYVFDPNGNLYVCPQSIGDLDNAVGEYTPYYGINIIELMKWQKFTVLDNKNCSKCMYWPVCGGGCRYSSLKNGGKKNKSTCRNIHAVVEKSVNDYISRIIVSN</sequence>
<comment type="cofactor">
    <cofactor evidence="1">
        <name>[4Fe-4S] cluster</name>
        <dbReference type="ChEBI" id="CHEBI:49883"/>
    </cofactor>
</comment>
<dbReference type="Pfam" id="PF04055">
    <property type="entry name" value="Radical_SAM"/>
    <property type="match status" value="1"/>
</dbReference>
<dbReference type="SFLD" id="SFLDG01384">
    <property type="entry name" value="thioether_bond_formation_requi"/>
    <property type="match status" value="1"/>
</dbReference>
<dbReference type="GO" id="GO:0016491">
    <property type="term" value="F:oxidoreductase activity"/>
    <property type="evidence" value="ECO:0007669"/>
    <property type="project" value="InterPro"/>
</dbReference>
<comment type="similarity">
    <text evidence="6">Belongs to the radical SAM superfamily. Anaerobic sulfatase-maturating enzyme family.</text>
</comment>
<dbReference type="SUPFAM" id="SSF102114">
    <property type="entry name" value="Radical SAM enzymes"/>
    <property type="match status" value="1"/>
</dbReference>
<keyword evidence="4" id="KW-0408">Iron</keyword>
<comment type="caution">
    <text evidence="8">The sequence shown here is derived from an EMBL/GenBank/DDBJ whole genome shotgun (WGS) entry which is preliminary data.</text>
</comment>
<dbReference type="SFLD" id="SFLDS00029">
    <property type="entry name" value="Radical_SAM"/>
    <property type="match status" value="1"/>
</dbReference>
<evidence type="ECO:0000256" key="3">
    <source>
        <dbReference type="ARBA" id="ARBA00022723"/>
    </source>
</evidence>
<dbReference type="PANTHER" id="PTHR43273">
    <property type="entry name" value="ANAEROBIC SULFATASE-MATURATING ENZYME HOMOLOG ASLB-RELATED"/>
    <property type="match status" value="1"/>
</dbReference>
<evidence type="ECO:0000256" key="5">
    <source>
        <dbReference type="ARBA" id="ARBA00023014"/>
    </source>
</evidence>
<dbReference type="InterPro" id="IPR058240">
    <property type="entry name" value="rSAM_sf"/>
</dbReference>
<dbReference type="PANTHER" id="PTHR43273:SF3">
    <property type="entry name" value="ANAEROBIC SULFATASE-MATURATING ENZYME HOMOLOG ASLB-RELATED"/>
    <property type="match status" value="1"/>
</dbReference>
<evidence type="ECO:0000259" key="7">
    <source>
        <dbReference type="Pfam" id="PF04055"/>
    </source>
</evidence>
<protein>
    <submittedName>
        <fullName evidence="8">Radical SAM protein</fullName>
    </submittedName>
</protein>
<dbReference type="InterPro" id="IPR023867">
    <property type="entry name" value="Sulphatase_maturase_rSAM"/>
</dbReference>
<name>A0A974GUY0_SEDHY</name>
<dbReference type="CDD" id="cd01335">
    <property type="entry name" value="Radical_SAM"/>
    <property type="match status" value="1"/>
</dbReference>
<dbReference type="Gene3D" id="3.20.20.70">
    <property type="entry name" value="Aldolase class I"/>
    <property type="match status" value="1"/>
</dbReference>
<dbReference type="Proteomes" id="UP000611629">
    <property type="component" value="Unassembled WGS sequence"/>
</dbReference>
<evidence type="ECO:0000313" key="8">
    <source>
        <dbReference type="EMBL" id="NYB72801.1"/>
    </source>
</evidence>
<feature type="domain" description="Radical SAM core" evidence="7">
    <location>
        <begin position="96"/>
        <end position="240"/>
    </location>
</feature>
<proteinExistence type="inferred from homology"/>
<evidence type="ECO:0000313" key="9">
    <source>
        <dbReference type="Proteomes" id="UP000611629"/>
    </source>
</evidence>
<evidence type="ECO:0000256" key="1">
    <source>
        <dbReference type="ARBA" id="ARBA00001966"/>
    </source>
</evidence>
<accession>A0A974GUY0</accession>
<evidence type="ECO:0000256" key="6">
    <source>
        <dbReference type="ARBA" id="ARBA00023601"/>
    </source>
</evidence>
<dbReference type="InterPro" id="IPR013785">
    <property type="entry name" value="Aldolase_TIM"/>
</dbReference>
<dbReference type="SFLD" id="SFLDG01386">
    <property type="entry name" value="main_SPASM_domain-containing"/>
    <property type="match status" value="1"/>
</dbReference>
<dbReference type="SFLD" id="SFLDG01067">
    <property type="entry name" value="SPASM/twitch_domain_containing"/>
    <property type="match status" value="1"/>
</dbReference>
<dbReference type="AlphaFoldDB" id="A0A974GUY0"/>
<dbReference type="EMBL" id="JACBNQ010000001">
    <property type="protein sequence ID" value="NYB72801.1"/>
    <property type="molecule type" value="Genomic_DNA"/>
</dbReference>
<reference evidence="8" key="1">
    <citation type="submission" date="2020-07" db="EMBL/GenBank/DDBJ databases">
        <title>Genomic analysis of a strain of Sedimentibacter Hydroxybenzoicus DSM7310.</title>
        <authorList>
            <person name="Ma S."/>
        </authorList>
    </citation>
    <scope>NUCLEOTIDE SEQUENCE</scope>
    <source>
        <strain evidence="8">DSM 7310</strain>
    </source>
</reference>